<dbReference type="EMBL" id="SLWB01000014">
    <property type="protein sequence ID" value="TCN63900.1"/>
    <property type="molecule type" value="Genomic_DNA"/>
</dbReference>
<protein>
    <recommendedName>
        <fullName evidence="4">Tetratricopeptide repeat protein</fullName>
    </recommendedName>
</protein>
<name>A0A4V2RNJ1_9BACT</name>
<comment type="caution">
    <text evidence="2">The sequence shown here is derived from an EMBL/GenBank/DDBJ whole genome shotgun (WGS) entry which is preliminary data.</text>
</comment>
<feature type="compositionally biased region" description="Basic and acidic residues" evidence="1">
    <location>
        <begin position="90"/>
        <end position="99"/>
    </location>
</feature>
<evidence type="ECO:0000313" key="3">
    <source>
        <dbReference type="Proteomes" id="UP000294830"/>
    </source>
</evidence>
<gene>
    <name evidence="2" type="ORF">CLV25_11455</name>
</gene>
<dbReference type="Proteomes" id="UP000294830">
    <property type="component" value="Unassembled WGS sequence"/>
</dbReference>
<dbReference type="AlphaFoldDB" id="A0A4V2RNJ1"/>
<evidence type="ECO:0000256" key="1">
    <source>
        <dbReference type="SAM" id="MobiDB-lite"/>
    </source>
</evidence>
<organism evidence="2 3">
    <name type="scientific">Acetobacteroides hydrogenigenes</name>
    <dbReference type="NCBI Taxonomy" id="979970"/>
    <lineage>
        <taxon>Bacteria</taxon>
        <taxon>Pseudomonadati</taxon>
        <taxon>Bacteroidota</taxon>
        <taxon>Bacteroidia</taxon>
        <taxon>Bacteroidales</taxon>
        <taxon>Rikenellaceae</taxon>
        <taxon>Acetobacteroides</taxon>
    </lineage>
</organism>
<dbReference type="OrthoDB" id="594666at2"/>
<sequence length="317" mass="35564">MDDRTFIKLIENPKGIDAKALDQLVKVIEKYPYFSLAKLIYLKGLKVNGDARFSTLLSHVSTYAPSGEWLYLYLSDYELGIPTIDESHEEALEEKEHSNVDAVSSEQPEISQPNAVNSVEDASPTAIITDIEENADQEHLASAALVEESILAEEDQEGQCPVNSYIAADEELPESKIEESTEEEEPTITLDDEVPFELIDDELVSDKEDPILEILDQKLYTLDDNEKTLEIQNSLIDQFLSANPRIVPKPDLPPVNEDISIKSLEDDGDLVTETLAKIYAAQGLIEKAADIYRKLCLKFPEKKAYFVAQLEKLKESK</sequence>
<evidence type="ECO:0000313" key="2">
    <source>
        <dbReference type="EMBL" id="TCN63900.1"/>
    </source>
</evidence>
<accession>A0A4V2RNJ1</accession>
<feature type="compositionally biased region" description="Polar residues" evidence="1">
    <location>
        <begin position="101"/>
        <end position="117"/>
    </location>
</feature>
<dbReference type="RefSeq" id="WP_131840050.1">
    <property type="nucleotide sequence ID" value="NZ_SLWB01000014.1"/>
</dbReference>
<feature type="region of interest" description="Disordered" evidence="1">
    <location>
        <begin position="90"/>
        <end position="118"/>
    </location>
</feature>
<reference evidence="2 3" key="1">
    <citation type="submission" date="2019-03" db="EMBL/GenBank/DDBJ databases">
        <title>Genomic Encyclopedia of Archaeal and Bacterial Type Strains, Phase II (KMG-II): from individual species to whole genera.</title>
        <authorList>
            <person name="Goeker M."/>
        </authorList>
    </citation>
    <scope>NUCLEOTIDE SEQUENCE [LARGE SCALE GENOMIC DNA]</scope>
    <source>
        <strain evidence="2 3">RL-C</strain>
    </source>
</reference>
<proteinExistence type="predicted"/>
<keyword evidence="3" id="KW-1185">Reference proteome</keyword>
<evidence type="ECO:0008006" key="4">
    <source>
        <dbReference type="Google" id="ProtNLM"/>
    </source>
</evidence>